<dbReference type="GO" id="GO:0006400">
    <property type="term" value="P:tRNA modification"/>
    <property type="evidence" value="ECO:0007669"/>
    <property type="project" value="TreeGrafter"/>
</dbReference>
<evidence type="ECO:0000256" key="9">
    <source>
        <dbReference type="ARBA" id="ARBA00049563"/>
    </source>
</evidence>
<comment type="similarity">
    <text evidence="3 10 13">Belongs to the IPP transferase family.</text>
</comment>
<evidence type="ECO:0000256" key="7">
    <source>
        <dbReference type="ARBA" id="ARBA00022840"/>
    </source>
</evidence>
<evidence type="ECO:0000313" key="15">
    <source>
        <dbReference type="EMBL" id="SNT72699.1"/>
    </source>
</evidence>
<dbReference type="SUPFAM" id="SSF52540">
    <property type="entry name" value="P-loop containing nucleoside triphosphate hydrolases"/>
    <property type="match status" value="2"/>
</dbReference>
<comment type="catalytic activity">
    <reaction evidence="9 10 11">
        <text>adenosine(37) in tRNA + dimethylallyl diphosphate = N(6)-dimethylallyladenosine(37) in tRNA + diphosphate</text>
        <dbReference type="Rhea" id="RHEA:26482"/>
        <dbReference type="Rhea" id="RHEA-COMP:10162"/>
        <dbReference type="Rhea" id="RHEA-COMP:10375"/>
        <dbReference type="ChEBI" id="CHEBI:33019"/>
        <dbReference type="ChEBI" id="CHEBI:57623"/>
        <dbReference type="ChEBI" id="CHEBI:74411"/>
        <dbReference type="ChEBI" id="CHEBI:74415"/>
        <dbReference type="EC" id="2.5.1.75"/>
    </reaction>
</comment>
<sequence>MGPSLSSRRKMSQKTRTINSPERQMRPTDLSRIDSTRHLLIAGPTASGKSSLAMAVAQAQGGLIVNADALQIWSCWRVLTARPSPQDEAAAPHRLYGHVHRGASYSVGDWLRDVEPLLNQRLIIVGGTGLYLTALTRGLAYVPPVPPEFRAEGDTLLAQEDGLARMVADLDARTRDRIDIRNPARVQRAWEVLRATGRGLSEWQDDTPPPLIAPQHSQNLVLTADRDWLADRIALRFNQMMATGALEEARQLQPHWDPGQQWARAIGAPELMAFLAGDMDLQTATERAVIATRQYAKSQRIWFRGRMRDWTNWPVGPDQ</sequence>
<comment type="cofactor">
    <cofactor evidence="1 10">
        <name>Mg(2+)</name>
        <dbReference type="ChEBI" id="CHEBI:18420"/>
    </cofactor>
</comment>
<keyword evidence="5 10" id="KW-0819">tRNA processing</keyword>
<evidence type="ECO:0000256" key="10">
    <source>
        <dbReference type="HAMAP-Rule" id="MF_00185"/>
    </source>
</evidence>
<organism evidence="15 16">
    <name type="scientific">Paracoccus seriniphilus</name>
    <dbReference type="NCBI Taxonomy" id="184748"/>
    <lineage>
        <taxon>Bacteria</taxon>
        <taxon>Pseudomonadati</taxon>
        <taxon>Pseudomonadota</taxon>
        <taxon>Alphaproteobacteria</taxon>
        <taxon>Rhodobacterales</taxon>
        <taxon>Paracoccaceae</taxon>
        <taxon>Paracoccus</taxon>
    </lineage>
</organism>
<evidence type="ECO:0000256" key="11">
    <source>
        <dbReference type="RuleBase" id="RU003783"/>
    </source>
</evidence>
<feature type="site" description="Interaction with substrate tRNA" evidence="10">
    <location>
        <position position="128"/>
    </location>
</feature>
<gene>
    <name evidence="10" type="primary">miaA</name>
    <name evidence="15" type="ORF">SAMN05444959_103197</name>
</gene>
<keyword evidence="6 10" id="KW-0547">Nucleotide-binding</keyword>
<dbReference type="PANTHER" id="PTHR11088:SF60">
    <property type="entry name" value="TRNA DIMETHYLALLYLTRANSFERASE"/>
    <property type="match status" value="1"/>
</dbReference>
<reference evidence="15 16" key="1">
    <citation type="submission" date="2017-07" db="EMBL/GenBank/DDBJ databases">
        <authorList>
            <person name="Sun Z.S."/>
            <person name="Albrecht U."/>
            <person name="Echele G."/>
            <person name="Lee C.C."/>
        </authorList>
    </citation>
    <scope>NUCLEOTIDE SEQUENCE [LARGE SCALE GENOMIC DNA]</scope>
    <source>
        <strain evidence="15 16">DSM 14827</strain>
    </source>
</reference>
<dbReference type="InterPro" id="IPR027417">
    <property type="entry name" value="P-loop_NTPase"/>
</dbReference>
<keyword evidence="7 10" id="KW-0067">ATP-binding</keyword>
<evidence type="ECO:0000256" key="2">
    <source>
        <dbReference type="ARBA" id="ARBA00003213"/>
    </source>
</evidence>
<dbReference type="Gene3D" id="1.10.20.140">
    <property type="match status" value="1"/>
</dbReference>
<evidence type="ECO:0000256" key="12">
    <source>
        <dbReference type="RuleBase" id="RU003784"/>
    </source>
</evidence>
<evidence type="ECO:0000256" key="13">
    <source>
        <dbReference type="RuleBase" id="RU003785"/>
    </source>
</evidence>
<keyword evidence="16" id="KW-1185">Reference proteome</keyword>
<feature type="site" description="Interaction with substrate tRNA" evidence="10">
    <location>
        <position position="150"/>
    </location>
</feature>
<accession>A0A239PQY5</accession>
<dbReference type="PANTHER" id="PTHR11088">
    <property type="entry name" value="TRNA DIMETHYLALLYLTRANSFERASE"/>
    <property type="match status" value="1"/>
</dbReference>
<comment type="caution">
    <text evidence="10">Lacks conserved residue(s) required for the propagation of feature annotation.</text>
</comment>
<dbReference type="EC" id="2.5.1.75" evidence="10"/>
<feature type="region of interest" description="Disordered" evidence="14">
    <location>
        <begin position="1"/>
        <end position="27"/>
    </location>
</feature>
<keyword evidence="4 10" id="KW-0808">Transferase</keyword>
<dbReference type="HAMAP" id="MF_00185">
    <property type="entry name" value="IPP_trans"/>
    <property type="match status" value="1"/>
</dbReference>
<dbReference type="AlphaFoldDB" id="A0A239PQY5"/>
<evidence type="ECO:0000256" key="4">
    <source>
        <dbReference type="ARBA" id="ARBA00022679"/>
    </source>
</evidence>
<name>A0A239PQY5_9RHOB</name>
<evidence type="ECO:0000256" key="1">
    <source>
        <dbReference type="ARBA" id="ARBA00001946"/>
    </source>
</evidence>
<evidence type="ECO:0000256" key="8">
    <source>
        <dbReference type="ARBA" id="ARBA00022842"/>
    </source>
</evidence>
<evidence type="ECO:0000256" key="3">
    <source>
        <dbReference type="ARBA" id="ARBA00005842"/>
    </source>
</evidence>
<dbReference type="Proteomes" id="UP000198307">
    <property type="component" value="Unassembled WGS sequence"/>
</dbReference>
<evidence type="ECO:0000256" key="5">
    <source>
        <dbReference type="ARBA" id="ARBA00022694"/>
    </source>
</evidence>
<dbReference type="Gene3D" id="3.40.50.300">
    <property type="entry name" value="P-loop containing nucleotide triphosphate hydrolases"/>
    <property type="match status" value="1"/>
</dbReference>
<comment type="function">
    <text evidence="2 10 12">Catalyzes the transfer of a dimethylallyl group onto the adenine at position 37 in tRNAs that read codons beginning with uridine, leading to the formation of N6-(dimethylallyl)adenosine (i(6)A).</text>
</comment>
<dbReference type="EMBL" id="FZQB01000003">
    <property type="protein sequence ID" value="SNT72699.1"/>
    <property type="molecule type" value="Genomic_DNA"/>
</dbReference>
<feature type="binding site" evidence="10">
    <location>
        <begin position="43"/>
        <end position="50"/>
    </location>
    <ligand>
        <name>ATP</name>
        <dbReference type="ChEBI" id="CHEBI:30616"/>
    </ligand>
</feature>
<evidence type="ECO:0000256" key="14">
    <source>
        <dbReference type="SAM" id="MobiDB-lite"/>
    </source>
</evidence>
<evidence type="ECO:0000256" key="6">
    <source>
        <dbReference type="ARBA" id="ARBA00022741"/>
    </source>
</evidence>
<proteinExistence type="inferred from homology"/>
<feature type="binding site" evidence="10">
    <location>
        <begin position="45"/>
        <end position="50"/>
    </location>
    <ligand>
        <name>substrate</name>
    </ligand>
</feature>
<protein>
    <recommendedName>
        <fullName evidence="10">tRNA dimethylallyltransferase</fullName>
        <ecNumber evidence="10">2.5.1.75</ecNumber>
    </recommendedName>
    <alternativeName>
        <fullName evidence="10">Dimethylallyl diphosphate:tRNA dimethylallyltransferase</fullName>
        <shortName evidence="10">DMAPP:tRNA dimethylallyltransferase</shortName>
        <shortName evidence="10">DMATase</shortName>
    </alternativeName>
    <alternativeName>
        <fullName evidence="10">Isopentenyl-diphosphate:tRNA isopentenyltransferase</fullName>
        <shortName evidence="10">IPP transferase</shortName>
        <shortName evidence="10">IPPT</shortName>
        <shortName evidence="10">IPTase</shortName>
    </alternativeName>
</protein>
<dbReference type="InterPro" id="IPR018022">
    <property type="entry name" value="IPT"/>
</dbReference>
<dbReference type="GO" id="GO:0052381">
    <property type="term" value="F:tRNA dimethylallyltransferase activity"/>
    <property type="evidence" value="ECO:0007669"/>
    <property type="project" value="UniProtKB-UniRule"/>
</dbReference>
<dbReference type="InterPro" id="IPR039657">
    <property type="entry name" value="Dimethylallyltransferase"/>
</dbReference>
<comment type="subunit">
    <text evidence="10">Monomer.</text>
</comment>
<dbReference type="Pfam" id="PF01715">
    <property type="entry name" value="IPPT"/>
    <property type="match status" value="1"/>
</dbReference>
<dbReference type="NCBIfam" id="TIGR00174">
    <property type="entry name" value="miaA"/>
    <property type="match status" value="1"/>
</dbReference>
<evidence type="ECO:0000313" key="16">
    <source>
        <dbReference type="Proteomes" id="UP000198307"/>
    </source>
</evidence>
<keyword evidence="8 10" id="KW-0460">Magnesium</keyword>
<dbReference type="GO" id="GO:0005524">
    <property type="term" value="F:ATP binding"/>
    <property type="evidence" value="ECO:0007669"/>
    <property type="project" value="UniProtKB-UniRule"/>
</dbReference>